<dbReference type="GO" id="GO:0016881">
    <property type="term" value="F:acid-amino acid ligase activity"/>
    <property type="evidence" value="ECO:0007669"/>
    <property type="project" value="InterPro"/>
</dbReference>
<dbReference type="NCBIfam" id="NF001126">
    <property type="entry name" value="PRK00139.1-4"/>
    <property type="match status" value="1"/>
</dbReference>
<feature type="domain" description="Mur ligase N-terminal catalytic" evidence="2">
    <location>
        <begin position="22"/>
        <end position="96"/>
    </location>
</feature>
<protein>
    <recommendedName>
        <fullName evidence="6">Mur ligase central domain-containing protein</fullName>
    </recommendedName>
</protein>
<dbReference type="Pfam" id="PF08245">
    <property type="entry name" value="Mur_ligase_M"/>
    <property type="match status" value="1"/>
</dbReference>
<sequence length="488" mass="53811">MKLKDLLEGVPYVRFNGNEREEIQGIAYSSKDVQPGFLFAALKGEKKNGFEFIDEALLNGAAVFLSEKPKPKTFGKTWLQASDAREALALCSANFYSQPSQKMKVVGITGTKGKTTITYLLEEILKKSHFLPAVIGTISYRGPSIKISAERTTPEAPDLQRMLAEMLAQGVTHCLIEVSSHALDLRRVLGIGFDIALFTNLSGDHLDYHHTMERYFEAKKKLFFLNHNKRAAVINSDDPWGKKLISELPSGAVTYGLGPGAHIRGENFKLTEKGIEFSAKYPAGELPVSSPLLGKPNLYNILASIAVALSLKIPVSAIKEGIASLQEVPGRFEKIKNTRGLHIFVDYAHTDEALKNLLETVRELNPKRIILIFGAGGDRDKTKRPRMGEVAGNLADWTILTSDNPRSEDPLAIISDIEKGIKKTGAKNYKILPDREEAIEHALSFGEKGDYILVAGKGHENYQIIKDEIIPFKDADVIKGILGIKEST</sequence>
<dbReference type="InterPro" id="IPR000713">
    <property type="entry name" value="Mur_ligase_N"/>
</dbReference>
<comment type="caution">
    <text evidence="5">The sequence shown here is derived from an EMBL/GenBank/DDBJ whole genome shotgun (WGS) entry which is preliminary data.</text>
</comment>
<dbReference type="GO" id="GO:0008360">
    <property type="term" value="P:regulation of cell shape"/>
    <property type="evidence" value="ECO:0007669"/>
    <property type="project" value="InterPro"/>
</dbReference>
<dbReference type="Gene3D" id="3.90.190.20">
    <property type="entry name" value="Mur ligase, C-terminal domain"/>
    <property type="match status" value="1"/>
</dbReference>
<dbReference type="InterPro" id="IPR036565">
    <property type="entry name" value="Mur-like_cat_sf"/>
</dbReference>
<dbReference type="InterPro" id="IPR035911">
    <property type="entry name" value="MurE/MurF_N"/>
</dbReference>
<reference evidence="5" key="1">
    <citation type="journal article" date="2015" name="Nature">
        <title>Complex archaea that bridge the gap between prokaryotes and eukaryotes.</title>
        <authorList>
            <person name="Spang A."/>
            <person name="Saw J.H."/>
            <person name="Jorgensen S.L."/>
            <person name="Zaremba-Niedzwiedzka K."/>
            <person name="Martijn J."/>
            <person name="Lind A.E."/>
            <person name="van Eijk R."/>
            <person name="Schleper C."/>
            <person name="Guy L."/>
            <person name="Ettema T.J."/>
        </authorList>
    </citation>
    <scope>NUCLEOTIDE SEQUENCE</scope>
</reference>
<dbReference type="Gene3D" id="3.40.1390.10">
    <property type="entry name" value="MurE/MurF, N-terminal domain"/>
    <property type="match status" value="1"/>
</dbReference>
<comment type="similarity">
    <text evidence="1">Belongs to the MurCDEF family. MurE subfamily.</text>
</comment>
<dbReference type="PANTHER" id="PTHR23135">
    <property type="entry name" value="MUR LIGASE FAMILY MEMBER"/>
    <property type="match status" value="1"/>
</dbReference>
<dbReference type="SUPFAM" id="SSF53244">
    <property type="entry name" value="MurD-like peptide ligases, peptide-binding domain"/>
    <property type="match status" value="1"/>
</dbReference>
<name>A0A0F9S4N0_9ZZZZ</name>
<dbReference type="SUPFAM" id="SSF53623">
    <property type="entry name" value="MurD-like peptide ligases, catalytic domain"/>
    <property type="match status" value="1"/>
</dbReference>
<dbReference type="AlphaFoldDB" id="A0A0F9S4N0"/>
<dbReference type="PANTHER" id="PTHR23135:SF4">
    <property type="entry name" value="UDP-N-ACETYLMURAMOYL-L-ALANYL-D-GLUTAMATE--2,6-DIAMINOPIMELATE LIGASE MURE HOMOLOG, CHLOROPLASTIC"/>
    <property type="match status" value="1"/>
</dbReference>
<dbReference type="SUPFAM" id="SSF63418">
    <property type="entry name" value="MurE/MurF N-terminal domain"/>
    <property type="match status" value="1"/>
</dbReference>
<dbReference type="InterPro" id="IPR036615">
    <property type="entry name" value="Mur_ligase_C_dom_sf"/>
</dbReference>
<dbReference type="GO" id="GO:0005737">
    <property type="term" value="C:cytoplasm"/>
    <property type="evidence" value="ECO:0007669"/>
    <property type="project" value="InterPro"/>
</dbReference>
<evidence type="ECO:0000259" key="3">
    <source>
        <dbReference type="Pfam" id="PF02875"/>
    </source>
</evidence>
<dbReference type="Pfam" id="PF02875">
    <property type="entry name" value="Mur_ligase_C"/>
    <property type="match status" value="1"/>
</dbReference>
<evidence type="ECO:0000313" key="5">
    <source>
        <dbReference type="EMBL" id="KKN62029.1"/>
    </source>
</evidence>
<evidence type="ECO:0000256" key="1">
    <source>
        <dbReference type="ARBA" id="ARBA00005898"/>
    </source>
</evidence>
<dbReference type="Gene3D" id="3.40.1190.10">
    <property type="entry name" value="Mur-like, catalytic domain"/>
    <property type="match status" value="1"/>
</dbReference>
<dbReference type="HAMAP" id="MF_00208">
    <property type="entry name" value="MurE"/>
    <property type="match status" value="1"/>
</dbReference>
<organism evidence="5">
    <name type="scientific">marine sediment metagenome</name>
    <dbReference type="NCBI Taxonomy" id="412755"/>
    <lineage>
        <taxon>unclassified sequences</taxon>
        <taxon>metagenomes</taxon>
        <taxon>ecological metagenomes</taxon>
    </lineage>
</organism>
<gene>
    <name evidence="5" type="ORF">LCGC14_0515810</name>
</gene>
<dbReference type="InterPro" id="IPR013221">
    <property type="entry name" value="Mur_ligase_cen"/>
</dbReference>
<proteinExistence type="inferred from homology"/>
<dbReference type="InterPro" id="IPR005761">
    <property type="entry name" value="UDP-N-AcMur-Glu-dNH2Pim_ligase"/>
</dbReference>
<feature type="domain" description="Mur ligase central" evidence="4">
    <location>
        <begin position="108"/>
        <end position="308"/>
    </location>
</feature>
<dbReference type="NCBIfam" id="TIGR01085">
    <property type="entry name" value="murE"/>
    <property type="match status" value="1"/>
</dbReference>
<evidence type="ECO:0008006" key="6">
    <source>
        <dbReference type="Google" id="ProtNLM"/>
    </source>
</evidence>
<evidence type="ECO:0000259" key="4">
    <source>
        <dbReference type="Pfam" id="PF08245"/>
    </source>
</evidence>
<accession>A0A0F9S4N0</accession>
<dbReference type="NCBIfam" id="NF001124">
    <property type="entry name" value="PRK00139.1-2"/>
    <property type="match status" value="1"/>
</dbReference>
<evidence type="ECO:0000259" key="2">
    <source>
        <dbReference type="Pfam" id="PF01225"/>
    </source>
</evidence>
<dbReference type="EMBL" id="LAZR01000637">
    <property type="protein sequence ID" value="KKN62029.1"/>
    <property type="molecule type" value="Genomic_DNA"/>
</dbReference>
<dbReference type="InterPro" id="IPR004101">
    <property type="entry name" value="Mur_ligase_C"/>
</dbReference>
<dbReference type="GO" id="GO:0051301">
    <property type="term" value="P:cell division"/>
    <property type="evidence" value="ECO:0007669"/>
    <property type="project" value="InterPro"/>
</dbReference>
<dbReference type="Pfam" id="PF01225">
    <property type="entry name" value="Mur_ligase"/>
    <property type="match status" value="1"/>
</dbReference>
<feature type="domain" description="Mur ligase C-terminal" evidence="3">
    <location>
        <begin position="330"/>
        <end position="458"/>
    </location>
</feature>
<dbReference type="GO" id="GO:0005524">
    <property type="term" value="F:ATP binding"/>
    <property type="evidence" value="ECO:0007669"/>
    <property type="project" value="InterPro"/>
</dbReference>